<sequence length="43" mass="4853">MFLRVVDVNFKPSSGANLIRGFIIGQKTCYLFFGEVLDRCLSP</sequence>
<name>A0A0E9VWQ1_ANGAN</name>
<protein>
    <submittedName>
        <fullName evidence="1">Uncharacterized protein</fullName>
    </submittedName>
</protein>
<reference evidence="1" key="1">
    <citation type="submission" date="2014-11" db="EMBL/GenBank/DDBJ databases">
        <authorList>
            <person name="Amaro Gonzalez C."/>
        </authorList>
    </citation>
    <scope>NUCLEOTIDE SEQUENCE</scope>
</reference>
<proteinExistence type="predicted"/>
<evidence type="ECO:0000313" key="1">
    <source>
        <dbReference type="EMBL" id="JAH82574.1"/>
    </source>
</evidence>
<dbReference type="AlphaFoldDB" id="A0A0E9VWQ1"/>
<organism evidence="1">
    <name type="scientific">Anguilla anguilla</name>
    <name type="common">European freshwater eel</name>
    <name type="synonym">Muraena anguilla</name>
    <dbReference type="NCBI Taxonomy" id="7936"/>
    <lineage>
        <taxon>Eukaryota</taxon>
        <taxon>Metazoa</taxon>
        <taxon>Chordata</taxon>
        <taxon>Craniata</taxon>
        <taxon>Vertebrata</taxon>
        <taxon>Euteleostomi</taxon>
        <taxon>Actinopterygii</taxon>
        <taxon>Neopterygii</taxon>
        <taxon>Teleostei</taxon>
        <taxon>Anguilliformes</taxon>
        <taxon>Anguillidae</taxon>
        <taxon>Anguilla</taxon>
    </lineage>
</organism>
<reference evidence="1" key="2">
    <citation type="journal article" date="2015" name="Fish Shellfish Immunol.">
        <title>Early steps in the European eel (Anguilla anguilla)-Vibrio vulnificus interaction in the gills: Role of the RtxA13 toxin.</title>
        <authorList>
            <person name="Callol A."/>
            <person name="Pajuelo D."/>
            <person name="Ebbesson L."/>
            <person name="Teles M."/>
            <person name="MacKenzie S."/>
            <person name="Amaro C."/>
        </authorList>
    </citation>
    <scope>NUCLEOTIDE SEQUENCE</scope>
</reference>
<accession>A0A0E9VWQ1</accession>
<dbReference type="EMBL" id="GBXM01026003">
    <property type="protein sequence ID" value="JAH82574.1"/>
    <property type="molecule type" value="Transcribed_RNA"/>
</dbReference>